<evidence type="ECO:0000313" key="1">
    <source>
        <dbReference type="EMBL" id="KAI4381611.1"/>
    </source>
</evidence>
<reference evidence="2" key="1">
    <citation type="journal article" date="2023" name="Front. Plant Sci.">
        <title>Chromosomal-level genome assembly of Melastoma candidum provides insights into trichome evolution.</title>
        <authorList>
            <person name="Zhong Y."/>
            <person name="Wu W."/>
            <person name="Sun C."/>
            <person name="Zou P."/>
            <person name="Liu Y."/>
            <person name="Dai S."/>
            <person name="Zhou R."/>
        </authorList>
    </citation>
    <scope>NUCLEOTIDE SEQUENCE [LARGE SCALE GENOMIC DNA]</scope>
</reference>
<dbReference type="EMBL" id="CM042882">
    <property type="protein sequence ID" value="KAI4381611.1"/>
    <property type="molecule type" value="Genomic_DNA"/>
</dbReference>
<accession>A0ACB9RTR4</accession>
<comment type="caution">
    <text evidence="1">The sequence shown here is derived from an EMBL/GenBank/DDBJ whole genome shotgun (WGS) entry which is preliminary data.</text>
</comment>
<keyword evidence="2" id="KW-1185">Reference proteome</keyword>
<sequence>MPPKRTCAAGPRPFRRSVRNTAATATPFPPSTSPKTPELAVADRKSYSVTGFDAGDSSVEPSPCSLIQESCRDGPEVKEAGVEELDPGFGGGDLGGRGTDVVADRVGGCSVEGPVSVVEEKGEGSGVRRKRIVRRIVKVVKVVKKRVPKKEVVEGRGEGPDGAKLKKEGGKFSEDVPVAQNGNDCVATEVGGDNGGRVINSNVCADLSVRVEGLISGDFNEGDAKDSGGYVDSSFRAYENVNADIGVASAGLPVGFETSIHGKDYEGDVKEVAVEEDRGRDDRQRIESGNVVSLEGMNKDAVIAGSDRFKCSDNVISSASSVEEADGDTAGSSIGSKDKINETEGGLLWTGEMEALERKRRRKTEIFIGGLAKDASENDVWKVFEEVGEVVNVRIVKHNETGKSKGYAFLRYAAAADAKKALEKFHKVEICGKECGTRPVEGNDTIFLGNINKQWKEVDVIKLLEGIGVHKIDTVTVMTHPIIADQNRGFAFVELESNKDADVAFKKLQKQDKLGKLGGIKVAWARPLNEPDEEEMQKVKSVYAEFIPSSWNEGRVREYFKKFGEIEKVTLSRNMPSSKRKDFAFVNFRDREAAVSCIQSLKNELVQDGSEVNLKVSLARPVPKSSLMKKASYTVSKSKPAARETPKPSQRMRANHRINEERPATSTNYLLRLGESTHSRTAEAVQFLREREQTSWMLSQTRLASGSPNLDIPYTLSGSKRPLSIMETDPLYSDFRGHNRARIDNAYPPVVERPGPFSLGSRMTSLARQQPQSSVHPFAHHYLDPGSSYRGPVMAHERGEAPFFTGGPLLYRYQYH</sequence>
<dbReference type="Proteomes" id="UP001057402">
    <property type="component" value="Chromosome 3"/>
</dbReference>
<organism evidence="1 2">
    <name type="scientific">Melastoma candidum</name>
    <dbReference type="NCBI Taxonomy" id="119954"/>
    <lineage>
        <taxon>Eukaryota</taxon>
        <taxon>Viridiplantae</taxon>
        <taxon>Streptophyta</taxon>
        <taxon>Embryophyta</taxon>
        <taxon>Tracheophyta</taxon>
        <taxon>Spermatophyta</taxon>
        <taxon>Magnoliopsida</taxon>
        <taxon>eudicotyledons</taxon>
        <taxon>Gunneridae</taxon>
        <taxon>Pentapetalae</taxon>
        <taxon>rosids</taxon>
        <taxon>malvids</taxon>
        <taxon>Myrtales</taxon>
        <taxon>Melastomataceae</taxon>
        <taxon>Melastomatoideae</taxon>
        <taxon>Melastomateae</taxon>
        <taxon>Melastoma</taxon>
    </lineage>
</organism>
<name>A0ACB9RTR4_9MYRT</name>
<evidence type="ECO:0000313" key="2">
    <source>
        <dbReference type="Proteomes" id="UP001057402"/>
    </source>
</evidence>
<protein>
    <submittedName>
        <fullName evidence="1">Uncharacterized protein</fullName>
    </submittedName>
</protein>
<gene>
    <name evidence="1" type="ORF">MLD38_007671</name>
</gene>
<proteinExistence type="predicted"/>